<accession>A0ACC3D1F7</accession>
<dbReference type="Proteomes" id="UP001186974">
    <property type="component" value="Unassembled WGS sequence"/>
</dbReference>
<dbReference type="EMBL" id="JAWDJW010008612">
    <property type="protein sequence ID" value="KAK3060383.1"/>
    <property type="molecule type" value="Genomic_DNA"/>
</dbReference>
<name>A0ACC3D1F7_9PEZI</name>
<protein>
    <submittedName>
        <fullName evidence="1">Uncharacterized protein</fullName>
    </submittedName>
</protein>
<organism evidence="1 2">
    <name type="scientific">Coniosporium uncinatum</name>
    <dbReference type="NCBI Taxonomy" id="93489"/>
    <lineage>
        <taxon>Eukaryota</taxon>
        <taxon>Fungi</taxon>
        <taxon>Dikarya</taxon>
        <taxon>Ascomycota</taxon>
        <taxon>Pezizomycotina</taxon>
        <taxon>Dothideomycetes</taxon>
        <taxon>Dothideomycetes incertae sedis</taxon>
        <taxon>Coniosporium</taxon>
    </lineage>
</organism>
<gene>
    <name evidence="1" type="ORF">LTS18_008662</name>
</gene>
<proteinExistence type="predicted"/>
<sequence>LLRAVGARAIGTASTGEKVELARKNGAEVVIDYSREDVVERVKEVTGGKGCAAVFDGVGKATFDASLECLARKGTLASFGNASGAVPPLTIARLSPKNAKLLRPTLFNYLATRGEFETYTSELFEFMTKNEMDVRIHEIYPLKEVARAHEDLEGRKTTGKLLLKPEH</sequence>
<keyword evidence="2" id="KW-1185">Reference proteome</keyword>
<evidence type="ECO:0000313" key="2">
    <source>
        <dbReference type="Proteomes" id="UP001186974"/>
    </source>
</evidence>
<reference evidence="1" key="1">
    <citation type="submission" date="2024-09" db="EMBL/GenBank/DDBJ databases">
        <title>Black Yeasts Isolated from many extreme environments.</title>
        <authorList>
            <person name="Coleine C."/>
            <person name="Stajich J.E."/>
            <person name="Selbmann L."/>
        </authorList>
    </citation>
    <scope>NUCLEOTIDE SEQUENCE</scope>
    <source>
        <strain evidence="1">CCFEE 5737</strain>
    </source>
</reference>
<feature type="non-terminal residue" evidence="1">
    <location>
        <position position="1"/>
    </location>
</feature>
<evidence type="ECO:0000313" key="1">
    <source>
        <dbReference type="EMBL" id="KAK3060383.1"/>
    </source>
</evidence>
<comment type="caution">
    <text evidence="1">The sequence shown here is derived from an EMBL/GenBank/DDBJ whole genome shotgun (WGS) entry which is preliminary data.</text>
</comment>